<feature type="coiled-coil region" evidence="1">
    <location>
        <begin position="47"/>
        <end position="74"/>
    </location>
</feature>
<keyword evidence="1" id="KW-0175">Coiled coil</keyword>
<reference evidence="4" key="1">
    <citation type="submission" date="2025-08" db="UniProtKB">
        <authorList>
            <consortium name="RefSeq"/>
        </authorList>
    </citation>
    <scope>IDENTIFICATION</scope>
</reference>
<evidence type="ECO:0000256" key="2">
    <source>
        <dbReference type="SAM" id="SignalP"/>
    </source>
</evidence>
<evidence type="ECO:0000313" key="4">
    <source>
        <dbReference type="RefSeq" id="XP_055884527.1"/>
    </source>
</evidence>
<dbReference type="AlphaFoldDB" id="A0A9W3AB68"/>
<name>A0A9W3AB68_BIOGL</name>
<keyword evidence="3" id="KW-1185">Reference proteome</keyword>
<gene>
    <name evidence="4" type="primary">LOC106065286</name>
</gene>
<evidence type="ECO:0000256" key="1">
    <source>
        <dbReference type="SAM" id="Coils"/>
    </source>
</evidence>
<keyword evidence="2" id="KW-0732">Signal</keyword>
<dbReference type="RefSeq" id="XP_055884527.1">
    <property type="nucleotide sequence ID" value="XM_056028552.1"/>
</dbReference>
<accession>A0A9W3AB68</accession>
<proteinExistence type="predicted"/>
<sequence length="143" mass="16801">MVLIVFIFLLTFIYLYAYERGNTQGHAEIKRELITMNDKLYFLIGDMAKIKEKASKLQEDIAEIKEKTSKLEQRMEKDKVFSTSFWDDFGTVIILFFLNMLNCYLNSTSLKLGFINFFNAWFTVMLAQRNSSFVKLATRLPFS</sequence>
<feature type="signal peptide" evidence="2">
    <location>
        <begin position="1"/>
        <end position="17"/>
    </location>
</feature>
<organism evidence="3 4">
    <name type="scientific">Biomphalaria glabrata</name>
    <name type="common">Bloodfluke planorb</name>
    <name type="synonym">Freshwater snail</name>
    <dbReference type="NCBI Taxonomy" id="6526"/>
    <lineage>
        <taxon>Eukaryota</taxon>
        <taxon>Metazoa</taxon>
        <taxon>Spiralia</taxon>
        <taxon>Lophotrochozoa</taxon>
        <taxon>Mollusca</taxon>
        <taxon>Gastropoda</taxon>
        <taxon>Heterobranchia</taxon>
        <taxon>Euthyneura</taxon>
        <taxon>Panpulmonata</taxon>
        <taxon>Hygrophila</taxon>
        <taxon>Lymnaeoidea</taxon>
        <taxon>Planorbidae</taxon>
        <taxon>Biomphalaria</taxon>
    </lineage>
</organism>
<protein>
    <submittedName>
        <fullName evidence="4">Uncharacterized protein LOC106065286</fullName>
    </submittedName>
</protein>
<dbReference type="GeneID" id="106065286"/>
<feature type="chain" id="PRO_5040934296" evidence="2">
    <location>
        <begin position="18"/>
        <end position="143"/>
    </location>
</feature>
<evidence type="ECO:0000313" key="3">
    <source>
        <dbReference type="Proteomes" id="UP001165740"/>
    </source>
</evidence>
<dbReference type="Proteomes" id="UP001165740">
    <property type="component" value="Chromosome 5"/>
</dbReference>